<dbReference type="AlphaFoldDB" id="A0A3B0S145"/>
<dbReference type="EMBL" id="UOEF01000294">
    <property type="protein sequence ID" value="VAV99974.1"/>
    <property type="molecule type" value="Genomic_DNA"/>
</dbReference>
<proteinExistence type="predicted"/>
<keyword evidence="1" id="KW-1133">Transmembrane helix</keyword>
<dbReference type="Gene3D" id="3.40.190.10">
    <property type="entry name" value="Periplasmic binding protein-like II"/>
    <property type="match status" value="2"/>
</dbReference>
<accession>A0A3B0S145</accession>
<gene>
    <name evidence="2" type="ORF">MNBD_ALPHA04-589</name>
</gene>
<keyword evidence="1" id="KW-0812">Transmembrane</keyword>
<dbReference type="PANTHER" id="PTHR42941:SF1">
    <property type="entry name" value="SLL1037 PROTEIN"/>
    <property type="match status" value="1"/>
</dbReference>
<evidence type="ECO:0000256" key="1">
    <source>
        <dbReference type="SAM" id="Phobius"/>
    </source>
</evidence>
<dbReference type="NCBIfam" id="TIGR02122">
    <property type="entry name" value="TRAP_TAXI"/>
    <property type="match status" value="1"/>
</dbReference>
<dbReference type="PANTHER" id="PTHR42941">
    <property type="entry name" value="SLL1037 PROTEIN"/>
    <property type="match status" value="1"/>
</dbReference>
<dbReference type="SUPFAM" id="SSF53850">
    <property type="entry name" value="Periplasmic binding protein-like II"/>
    <property type="match status" value="1"/>
</dbReference>
<reference evidence="2" key="1">
    <citation type="submission" date="2018-06" db="EMBL/GenBank/DDBJ databases">
        <authorList>
            <person name="Zhirakovskaya E."/>
        </authorList>
    </citation>
    <scope>NUCLEOTIDE SEQUENCE</scope>
</reference>
<dbReference type="Pfam" id="PF16868">
    <property type="entry name" value="NMT1_3"/>
    <property type="match status" value="1"/>
</dbReference>
<dbReference type="CDD" id="cd13520">
    <property type="entry name" value="PBP2_TAXI_TRAP"/>
    <property type="match status" value="1"/>
</dbReference>
<keyword evidence="1" id="KW-0472">Membrane</keyword>
<keyword evidence="2" id="KW-0675">Receptor</keyword>
<dbReference type="InterPro" id="IPR011852">
    <property type="entry name" value="TRAP_TAXI"/>
</dbReference>
<organism evidence="2">
    <name type="scientific">hydrothermal vent metagenome</name>
    <dbReference type="NCBI Taxonomy" id="652676"/>
    <lineage>
        <taxon>unclassified sequences</taxon>
        <taxon>metagenomes</taxon>
        <taxon>ecological metagenomes</taxon>
    </lineage>
</organism>
<name>A0A3B0S145_9ZZZZ</name>
<protein>
    <submittedName>
        <fullName evidence="2">TRAP transporter solute receptor, TAXI family</fullName>
    </submittedName>
</protein>
<feature type="transmembrane region" description="Helical" evidence="1">
    <location>
        <begin position="36"/>
        <end position="58"/>
    </location>
</feature>
<sequence length="376" mass="39700">MSEDPTPLEKDTRRARVQSLGQAARMRAARFRKVKVSQGGLAIGVVLLATIIGAYLAWRAPPASNLGPADIRFFQIVTGSTAGTYFPVGETIAAIISEPPGAEPCGPRDRCGVRGLLAAVKSSQGSTANVRALMSSSADAAFVQADIADWAYRGQAMFAGEPVKSLRAIAALYPEAVQLVTAKTAKIRSVADLRGRRVSIDRTGSGTQADALLILEAFGLTRTDMAVEEIEVSNAADRLIAGTLDAFFLIAGTPSNVVTDLADRGLIDIVPIAGPPAEALAKNSAFFVPYAITADTYAGISEVATLSVKALFVTTTRADAGLIYDITAALWRPGNRAHIDLGHVKGRLIQLQTAIDGISIPLHPGAERYYRETGRL</sequence>
<evidence type="ECO:0000313" key="2">
    <source>
        <dbReference type="EMBL" id="VAV99974.1"/>
    </source>
</evidence>